<dbReference type="Pfam" id="PF00196">
    <property type="entry name" value="GerE"/>
    <property type="match status" value="1"/>
</dbReference>
<keyword evidence="8" id="KW-1185">Reference proteome</keyword>
<dbReference type="InterPro" id="IPR036388">
    <property type="entry name" value="WH-like_DNA-bd_sf"/>
</dbReference>
<reference evidence="6 7" key="2">
    <citation type="submission" date="2019-12" db="EMBL/GenBank/DDBJ databases">
        <title>Erwinia sp. nov., isolated from droppings of birds in the Qinghai-Tiebt plateau of China.</title>
        <authorList>
            <person name="Ge Y."/>
        </authorList>
    </citation>
    <scope>NUCLEOTIDE SEQUENCE [LARGE SCALE GENOMIC DNA]</scope>
    <source>
        <strain evidence="6 7">J780</strain>
    </source>
</reference>
<evidence type="ECO:0000256" key="3">
    <source>
        <dbReference type="ARBA" id="ARBA00023163"/>
    </source>
</evidence>
<feature type="domain" description="HTH luxR-type" evidence="4">
    <location>
        <begin position="136"/>
        <end position="201"/>
    </location>
</feature>
<dbReference type="PROSITE" id="PS00622">
    <property type="entry name" value="HTH_LUXR_1"/>
    <property type="match status" value="1"/>
</dbReference>
<evidence type="ECO:0000313" key="8">
    <source>
        <dbReference type="Proteomes" id="UP000480164"/>
    </source>
</evidence>
<evidence type="ECO:0000313" key="5">
    <source>
        <dbReference type="EMBL" id="MTD28040.1"/>
    </source>
</evidence>
<dbReference type="Proteomes" id="UP000424752">
    <property type="component" value="Chromosome"/>
</dbReference>
<keyword evidence="1" id="KW-0805">Transcription regulation</keyword>
<evidence type="ECO:0000259" key="4">
    <source>
        <dbReference type="PROSITE" id="PS50043"/>
    </source>
</evidence>
<name>A0A6I6E7J0_9GAMM</name>
<accession>A0A6L6GQD2</accession>
<dbReference type="PRINTS" id="PR00038">
    <property type="entry name" value="HTHLUXR"/>
</dbReference>
<keyword evidence="3" id="KW-0804">Transcription</keyword>
<dbReference type="PANTHER" id="PTHR44688:SF16">
    <property type="entry name" value="DNA-BINDING TRANSCRIPTIONAL ACTIVATOR DEVR_DOSR"/>
    <property type="match status" value="1"/>
</dbReference>
<evidence type="ECO:0000256" key="2">
    <source>
        <dbReference type="ARBA" id="ARBA00023125"/>
    </source>
</evidence>
<dbReference type="PANTHER" id="PTHR44688">
    <property type="entry name" value="DNA-BINDING TRANSCRIPTIONAL ACTIVATOR DEVR_DOSR"/>
    <property type="match status" value="1"/>
</dbReference>
<sequence length="213" mass="24807">MRNNYITIVIHDPNLFYMRGLTDCLSEDFSRRGIHADFTDCAFNSRAKMIFLAEESLSVANIHYLNRRMSMRPMCIFIIKNGSSETEENDATAPHISHYTPLYRNQSVESMLSVINEQMEQLNNMRNIMIQPCSTMTRSTNNLTRRETEILRYLARGISNGGVARFLQISEKTVSAHKRNIMSKLNMIRPAELNYWLIQEGWCESIRTVDQFH</sequence>
<dbReference type="SUPFAM" id="SSF46894">
    <property type="entry name" value="C-terminal effector domain of the bipartite response regulators"/>
    <property type="match status" value="1"/>
</dbReference>
<organism evidence="6 7">
    <name type="scientific">Erwinia sorbitola</name>
    <dbReference type="NCBI Taxonomy" id="2681984"/>
    <lineage>
        <taxon>Bacteria</taxon>
        <taxon>Pseudomonadati</taxon>
        <taxon>Pseudomonadota</taxon>
        <taxon>Gammaproteobacteria</taxon>
        <taxon>Enterobacterales</taxon>
        <taxon>Erwiniaceae</taxon>
        <taxon>Erwinia</taxon>
    </lineage>
</organism>
<keyword evidence="2 6" id="KW-0238">DNA-binding</keyword>
<dbReference type="EMBL" id="WLZX01000005">
    <property type="protein sequence ID" value="MTD28040.1"/>
    <property type="molecule type" value="Genomic_DNA"/>
</dbReference>
<gene>
    <name evidence="5" type="ORF">GK011_13940</name>
    <name evidence="6" type="ORF">GN242_00220</name>
</gene>
<dbReference type="Proteomes" id="UP000480164">
    <property type="component" value="Unassembled WGS sequence"/>
</dbReference>
<dbReference type="PROSITE" id="PS50043">
    <property type="entry name" value="HTH_LUXR_2"/>
    <property type="match status" value="1"/>
</dbReference>
<dbReference type="SMART" id="SM00421">
    <property type="entry name" value="HTH_LUXR"/>
    <property type="match status" value="1"/>
</dbReference>
<reference evidence="5 8" key="1">
    <citation type="submission" date="2019-11" db="EMBL/GenBank/DDBJ databases">
        <title>Erwinia sp. nov., isolated from feces of birds in Tibet plateau of China.</title>
        <authorList>
            <person name="Ge Y."/>
        </authorList>
    </citation>
    <scope>NUCLEOTIDE SEQUENCE [LARGE SCALE GENOMIC DNA]</scope>
    <source>
        <strain evidence="5 8">J316</strain>
    </source>
</reference>
<dbReference type="Gene3D" id="1.10.10.10">
    <property type="entry name" value="Winged helix-like DNA-binding domain superfamily/Winged helix DNA-binding domain"/>
    <property type="match status" value="1"/>
</dbReference>
<dbReference type="CDD" id="cd06170">
    <property type="entry name" value="LuxR_C_like"/>
    <property type="match status" value="1"/>
</dbReference>
<evidence type="ECO:0000313" key="7">
    <source>
        <dbReference type="Proteomes" id="UP000424752"/>
    </source>
</evidence>
<accession>A0A6I6E7J0</accession>
<dbReference type="KEGG" id="erwi:GN242_00220"/>
<dbReference type="AlphaFoldDB" id="A0A6I6E7J0"/>
<proteinExistence type="predicted"/>
<dbReference type="InterPro" id="IPR000792">
    <property type="entry name" value="Tscrpt_reg_LuxR_C"/>
</dbReference>
<dbReference type="InterPro" id="IPR016032">
    <property type="entry name" value="Sig_transdc_resp-reg_C-effctor"/>
</dbReference>
<protein>
    <submittedName>
        <fullName evidence="6">DNA-binding response regulator</fullName>
    </submittedName>
</protein>
<dbReference type="EMBL" id="CP046509">
    <property type="protein sequence ID" value="QGU85737.1"/>
    <property type="molecule type" value="Genomic_DNA"/>
</dbReference>
<dbReference type="GO" id="GO:0006355">
    <property type="term" value="P:regulation of DNA-templated transcription"/>
    <property type="evidence" value="ECO:0007669"/>
    <property type="project" value="InterPro"/>
</dbReference>
<dbReference type="GO" id="GO:0003677">
    <property type="term" value="F:DNA binding"/>
    <property type="evidence" value="ECO:0007669"/>
    <property type="project" value="UniProtKB-KW"/>
</dbReference>
<evidence type="ECO:0000256" key="1">
    <source>
        <dbReference type="ARBA" id="ARBA00023015"/>
    </source>
</evidence>
<evidence type="ECO:0000313" key="6">
    <source>
        <dbReference type="EMBL" id="QGU85737.1"/>
    </source>
</evidence>